<evidence type="ECO:0000256" key="7">
    <source>
        <dbReference type="ARBA" id="ARBA00022989"/>
    </source>
</evidence>
<keyword evidence="5" id="KW-0812">Transmembrane</keyword>
<keyword evidence="11" id="KW-0472">Membrane</keyword>
<keyword evidence="13" id="KW-1185">Reference proteome</keyword>
<keyword evidence="9" id="KW-0408">Iron</keyword>
<evidence type="ECO:0000256" key="1">
    <source>
        <dbReference type="ARBA" id="ARBA00001971"/>
    </source>
</evidence>
<keyword evidence="6" id="KW-0479">Metal-binding</keyword>
<dbReference type="HOGENOM" id="CLU_001570_2_2_1"/>
<comment type="cofactor">
    <cofactor evidence="1">
        <name>heme</name>
        <dbReference type="ChEBI" id="CHEBI:30413"/>
    </cofactor>
</comment>
<dbReference type="Gene3D" id="1.10.630.10">
    <property type="entry name" value="Cytochrome P450"/>
    <property type="match status" value="1"/>
</dbReference>
<evidence type="ECO:0000256" key="2">
    <source>
        <dbReference type="ARBA" id="ARBA00004370"/>
    </source>
</evidence>
<evidence type="ECO:0000256" key="11">
    <source>
        <dbReference type="ARBA" id="ARBA00023136"/>
    </source>
</evidence>
<dbReference type="AlphaFoldDB" id="A0A0C9TYU2"/>
<evidence type="ECO:0000256" key="10">
    <source>
        <dbReference type="ARBA" id="ARBA00023033"/>
    </source>
</evidence>
<evidence type="ECO:0000256" key="8">
    <source>
        <dbReference type="ARBA" id="ARBA00023002"/>
    </source>
</evidence>
<feature type="non-terminal residue" evidence="12">
    <location>
        <position position="1"/>
    </location>
</feature>
<comment type="subcellular location">
    <subcellularLocation>
        <location evidence="2">Membrane</location>
    </subcellularLocation>
</comment>
<dbReference type="SUPFAM" id="SSF48264">
    <property type="entry name" value="Cytochrome P450"/>
    <property type="match status" value="1"/>
</dbReference>
<dbReference type="GO" id="GO:0020037">
    <property type="term" value="F:heme binding"/>
    <property type="evidence" value="ECO:0007669"/>
    <property type="project" value="InterPro"/>
</dbReference>
<reference evidence="12 13" key="1">
    <citation type="submission" date="2014-06" db="EMBL/GenBank/DDBJ databases">
        <title>Evolutionary Origins and Diversification of the Mycorrhizal Mutualists.</title>
        <authorList>
            <consortium name="DOE Joint Genome Institute"/>
            <consortium name="Mycorrhizal Genomics Consortium"/>
            <person name="Kohler A."/>
            <person name="Kuo A."/>
            <person name="Nagy L.G."/>
            <person name="Floudas D."/>
            <person name="Copeland A."/>
            <person name="Barry K.W."/>
            <person name="Cichocki N."/>
            <person name="Veneault-Fourrey C."/>
            <person name="LaButti K."/>
            <person name="Lindquist E.A."/>
            <person name="Lipzen A."/>
            <person name="Lundell T."/>
            <person name="Morin E."/>
            <person name="Murat C."/>
            <person name="Riley R."/>
            <person name="Ohm R."/>
            <person name="Sun H."/>
            <person name="Tunlid A."/>
            <person name="Henrissat B."/>
            <person name="Grigoriev I.V."/>
            <person name="Hibbett D.S."/>
            <person name="Martin F."/>
        </authorList>
    </citation>
    <scope>NUCLEOTIDE SEQUENCE [LARGE SCALE GENOMIC DNA]</scope>
    <source>
        <strain evidence="12 13">SS14</strain>
    </source>
</reference>
<proteinExistence type="inferred from homology"/>
<evidence type="ECO:0008006" key="14">
    <source>
        <dbReference type="Google" id="ProtNLM"/>
    </source>
</evidence>
<keyword evidence="10" id="KW-0503">Monooxygenase</keyword>
<evidence type="ECO:0000256" key="6">
    <source>
        <dbReference type="ARBA" id="ARBA00022723"/>
    </source>
</evidence>
<evidence type="ECO:0000313" key="13">
    <source>
        <dbReference type="Proteomes" id="UP000054279"/>
    </source>
</evidence>
<dbReference type="PANTHER" id="PTHR46300:SF2">
    <property type="entry name" value="CYTOCHROME P450 MONOOXYGENASE ALNH-RELATED"/>
    <property type="match status" value="1"/>
</dbReference>
<dbReference type="GO" id="GO:0005506">
    <property type="term" value="F:iron ion binding"/>
    <property type="evidence" value="ECO:0007669"/>
    <property type="project" value="InterPro"/>
</dbReference>
<protein>
    <recommendedName>
        <fullName evidence="14">Cytochrome P450</fullName>
    </recommendedName>
</protein>
<evidence type="ECO:0000256" key="9">
    <source>
        <dbReference type="ARBA" id="ARBA00023004"/>
    </source>
</evidence>
<keyword evidence="8" id="KW-0560">Oxidoreductase</keyword>
<dbReference type="EMBL" id="KN837349">
    <property type="protein sequence ID" value="KIJ27009.1"/>
    <property type="molecule type" value="Genomic_DNA"/>
</dbReference>
<gene>
    <name evidence="12" type="ORF">M422DRAFT_191499</name>
</gene>
<name>A0A0C9TYU2_SPHS4</name>
<accession>A0A0C9TYU2</accession>
<keyword evidence="7" id="KW-1133">Transmembrane helix</keyword>
<dbReference type="GO" id="GO:0004497">
    <property type="term" value="F:monooxygenase activity"/>
    <property type="evidence" value="ECO:0007669"/>
    <property type="project" value="UniProtKB-KW"/>
</dbReference>
<organism evidence="12 13">
    <name type="scientific">Sphaerobolus stellatus (strain SS14)</name>
    <dbReference type="NCBI Taxonomy" id="990650"/>
    <lineage>
        <taxon>Eukaryota</taxon>
        <taxon>Fungi</taxon>
        <taxon>Dikarya</taxon>
        <taxon>Basidiomycota</taxon>
        <taxon>Agaricomycotina</taxon>
        <taxon>Agaricomycetes</taxon>
        <taxon>Phallomycetidae</taxon>
        <taxon>Geastrales</taxon>
        <taxon>Sphaerobolaceae</taxon>
        <taxon>Sphaerobolus</taxon>
    </lineage>
</organism>
<dbReference type="Proteomes" id="UP000054279">
    <property type="component" value="Unassembled WGS sequence"/>
</dbReference>
<evidence type="ECO:0000256" key="5">
    <source>
        <dbReference type="ARBA" id="ARBA00022692"/>
    </source>
</evidence>
<evidence type="ECO:0000256" key="4">
    <source>
        <dbReference type="ARBA" id="ARBA00022617"/>
    </source>
</evidence>
<dbReference type="InterPro" id="IPR036396">
    <property type="entry name" value="Cyt_P450_sf"/>
</dbReference>
<sequence length="109" mass="12518">ISNAFDLTSSHKYLKYTDWGNEYGDVVHDTALGKHIIILNSTKACVDLLEQRSAIYSDRASLPMLHEPTLIGVPAMRYSKRWKRHRRLFTHLNSTAITQVFSERQVSAE</sequence>
<keyword evidence="4" id="KW-0349">Heme</keyword>
<dbReference type="GO" id="GO:0016020">
    <property type="term" value="C:membrane"/>
    <property type="evidence" value="ECO:0007669"/>
    <property type="project" value="UniProtKB-SubCell"/>
</dbReference>
<dbReference type="GO" id="GO:0016705">
    <property type="term" value="F:oxidoreductase activity, acting on paired donors, with incorporation or reduction of molecular oxygen"/>
    <property type="evidence" value="ECO:0007669"/>
    <property type="project" value="InterPro"/>
</dbReference>
<dbReference type="OrthoDB" id="1055148at2759"/>
<evidence type="ECO:0000313" key="12">
    <source>
        <dbReference type="EMBL" id="KIJ27009.1"/>
    </source>
</evidence>
<dbReference type="PANTHER" id="PTHR46300">
    <property type="entry name" value="P450, PUTATIVE (EUROFUNG)-RELATED-RELATED"/>
    <property type="match status" value="1"/>
</dbReference>
<dbReference type="InterPro" id="IPR050364">
    <property type="entry name" value="Cytochrome_P450_fung"/>
</dbReference>
<comment type="similarity">
    <text evidence="3">Belongs to the cytochrome P450 family.</text>
</comment>
<evidence type="ECO:0000256" key="3">
    <source>
        <dbReference type="ARBA" id="ARBA00010617"/>
    </source>
</evidence>